<protein>
    <submittedName>
        <fullName evidence="1">Uncharacterized protein</fullName>
    </submittedName>
</protein>
<evidence type="ECO:0000313" key="1">
    <source>
        <dbReference type="EMBL" id="SHI56150.1"/>
    </source>
</evidence>
<dbReference type="STRING" id="683124.SAMN05444337_0283"/>
<dbReference type="RefSeq" id="WP_072780787.1">
    <property type="nucleotide sequence ID" value="NZ_CP045292.1"/>
</dbReference>
<reference evidence="1 2" key="1">
    <citation type="submission" date="2016-11" db="EMBL/GenBank/DDBJ databases">
        <authorList>
            <person name="Jaros S."/>
            <person name="Januszkiewicz K."/>
            <person name="Wedrychowicz H."/>
        </authorList>
    </citation>
    <scope>NUCLEOTIDE SEQUENCE [LARGE SCALE GENOMIC DNA]</scope>
    <source>
        <strain evidence="1 2">DSM 22807</strain>
    </source>
</reference>
<dbReference type="OrthoDB" id="1446449at2"/>
<dbReference type="AlphaFoldDB" id="A0A1M6C551"/>
<keyword evidence="2" id="KW-1185">Reference proteome</keyword>
<dbReference type="EMBL" id="FQZH01000001">
    <property type="protein sequence ID" value="SHI56150.1"/>
    <property type="molecule type" value="Genomic_DNA"/>
</dbReference>
<name>A0A1M6C551_9FLAO</name>
<organism evidence="1 2">
    <name type="scientific">Flavobacterium haoranii</name>
    <dbReference type="NCBI Taxonomy" id="683124"/>
    <lineage>
        <taxon>Bacteria</taxon>
        <taxon>Pseudomonadati</taxon>
        <taxon>Bacteroidota</taxon>
        <taxon>Flavobacteriia</taxon>
        <taxon>Flavobacteriales</taxon>
        <taxon>Flavobacteriaceae</taxon>
        <taxon>Flavobacterium</taxon>
    </lineage>
</organism>
<dbReference type="Proteomes" id="UP000184232">
    <property type="component" value="Unassembled WGS sequence"/>
</dbReference>
<sequence>MKTTNIHFISLHHNPVHNNTHKEYKIFGAQHVIIQKTNVSLSDITFDKTHPVFLEIQHDQLTTLLDWTNCKPYEIWYFNEKLEFTGKAFSIGEASGSFIIQTQAKYILLWNTELNTKTSEYLANFRCSYFEWQETAEHQFTSQNFPTHYGRFPYVIIKQENSPCFTQIPVHINPVSNTLPGISIVINAEVEMTAEEIEQIMVEHVTLVQQKESEKQKRNVKVALVINANKAYYFEQDKEPILNNVITSGGVLLDVEGQIIAKNTEHYNQL</sequence>
<evidence type="ECO:0000313" key="2">
    <source>
        <dbReference type="Proteomes" id="UP000184232"/>
    </source>
</evidence>
<gene>
    <name evidence="1" type="ORF">SAMN05444337_0283</name>
</gene>
<accession>A0A1M6C551</accession>
<proteinExistence type="predicted"/>